<dbReference type="Ensembl" id="ENSCINT00000017015.3">
    <property type="protein sequence ID" value="ENSCINP00000017015.3"/>
    <property type="gene ID" value="ENSCING00000008339.3"/>
</dbReference>
<dbReference type="EMBL" id="EAAA01000199">
    <property type="status" value="NOT_ANNOTATED_CDS"/>
    <property type="molecule type" value="Genomic_DNA"/>
</dbReference>
<reference evidence="1" key="2">
    <citation type="journal article" date="2008" name="Genome Biol.">
        <title>Improved genome assembly and evidence-based global gene model set for the chordate Ciona intestinalis: new insight into intron and operon populations.</title>
        <authorList>
            <person name="Satou Y."/>
            <person name="Mineta K."/>
            <person name="Ogasawara M."/>
            <person name="Sasakura Y."/>
            <person name="Shoguchi E."/>
            <person name="Ueno K."/>
            <person name="Yamada L."/>
            <person name="Matsumoto J."/>
            <person name="Wasserscheid J."/>
            <person name="Dewar K."/>
            <person name="Wiley G.B."/>
            <person name="Macmil S.L."/>
            <person name="Roe B.A."/>
            <person name="Zeller R.W."/>
            <person name="Hastings K.E."/>
            <person name="Lemaire P."/>
            <person name="Lindquist E."/>
            <person name="Endo T."/>
            <person name="Hotta K."/>
            <person name="Inaba K."/>
        </authorList>
    </citation>
    <scope>NUCLEOTIDE SEQUENCE [LARGE SCALE GENOMIC DNA]</scope>
    <source>
        <strain evidence="1">wild type</strain>
    </source>
</reference>
<reference evidence="1" key="3">
    <citation type="submission" date="2025-08" db="UniProtKB">
        <authorList>
            <consortium name="Ensembl"/>
        </authorList>
    </citation>
    <scope>IDENTIFICATION</scope>
</reference>
<protein>
    <recommendedName>
        <fullName evidence="3">Trafficking protein particle complex subunit 11 C-terminal domain-containing protein</fullName>
    </recommendedName>
</protein>
<evidence type="ECO:0000313" key="1">
    <source>
        <dbReference type="Ensembl" id="ENSCINP00000017015.3"/>
    </source>
</evidence>
<proteinExistence type="predicted"/>
<organism evidence="1 2">
    <name type="scientific">Ciona intestinalis</name>
    <name type="common">Transparent sea squirt</name>
    <name type="synonym">Ascidia intestinalis</name>
    <dbReference type="NCBI Taxonomy" id="7719"/>
    <lineage>
        <taxon>Eukaryota</taxon>
        <taxon>Metazoa</taxon>
        <taxon>Chordata</taxon>
        <taxon>Tunicata</taxon>
        <taxon>Ascidiacea</taxon>
        <taxon>Phlebobranchia</taxon>
        <taxon>Cionidae</taxon>
        <taxon>Ciona</taxon>
    </lineage>
</organism>
<dbReference type="GeneTree" id="ENSGT00390000006486"/>
<dbReference type="Proteomes" id="UP000008144">
    <property type="component" value="Chromosome 1"/>
</dbReference>
<accession>F7B4B2</accession>
<reference evidence="1" key="4">
    <citation type="submission" date="2025-09" db="UniProtKB">
        <authorList>
            <consortium name="Ensembl"/>
        </authorList>
    </citation>
    <scope>IDENTIFICATION</scope>
</reference>
<sequence length="470" mass="53255">MNWIPINLFEVEVTPALPMLQREISDYNLNSDENKCEIEVHLYPGEIKTLCIPYTNISEVNLDEIEIFLSQPVDTNKHNISSVVTTSTKAERKCNWLKLKFNKEELNSQLPLLPQKSIQIPFQIEATNVVTSETFDLKACSSEVQIKYSCLEALEKNWCRMVSVKLVVVLHPCLLITNLNISSATRQLNYITTMQVENICDDVVRVTSCKLNCDNVVKPTHLTGIENGHIVIVDLDANDKKKLKFQIPTSTLCSAILENKFDPLSITSNISNDDFIRDKFNKAMSLEWRTGSGAKLRRGKINISLCEFNLTSFVNVVTSPIYWEFLVNDIIITESGKCSVAIGEPCPVTIQLKNITEHTISKLDLELEIFQDQENGFREWNMEDCVVCMGCQGQYFEQVAPGSSIDFEIVLVFLLVGQYNVRLKRMSANYDGISDKCGGELKRTMSNQSNPEVLSYREFSPKVVFTAVQK</sequence>
<dbReference type="InterPro" id="IPR013935">
    <property type="entry name" value="Trs120_TRAPPC9"/>
</dbReference>
<dbReference type="STRING" id="7719.ENSCINP00000017015"/>
<dbReference type="InParanoid" id="F7B4B2"/>
<evidence type="ECO:0000313" key="2">
    <source>
        <dbReference type="Proteomes" id="UP000008144"/>
    </source>
</evidence>
<evidence type="ECO:0008006" key="3">
    <source>
        <dbReference type="Google" id="ProtNLM"/>
    </source>
</evidence>
<dbReference type="GO" id="GO:0005794">
    <property type="term" value="C:Golgi apparatus"/>
    <property type="evidence" value="ECO:0007669"/>
    <property type="project" value="UniProtKB-SubCell"/>
</dbReference>
<dbReference type="PANTHER" id="PTHR21512:SF5">
    <property type="entry name" value="TRAFFICKING PROTEIN PARTICLE COMPLEX SUBUNIT 9"/>
    <property type="match status" value="1"/>
</dbReference>
<keyword evidence="2" id="KW-1185">Reference proteome</keyword>
<name>F7B4B2_CIOIN</name>
<reference evidence="2" key="1">
    <citation type="journal article" date="2002" name="Science">
        <title>The draft genome of Ciona intestinalis: insights into chordate and vertebrate origins.</title>
        <authorList>
            <person name="Dehal P."/>
            <person name="Satou Y."/>
            <person name="Campbell R.K."/>
            <person name="Chapman J."/>
            <person name="Degnan B."/>
            <person name="De Tomaso A."/>
            <person name="Davidson B."/>
            <person name="Di Gregorio A."/>
            <person name="Gelpke M."/>
            <person name="Goodstein D.M."/>
            <person name="Harafuji N."/>
            <person name="Hastings K.E."/>
            <person name="Ho I."/>
            <person name="Hotta K."/>
            <person name="Huang W."/>
            <person name="Kawashima T."/>
            <person name="Lemaire P."/>
            <person name="Martinez D."/>
            <person name="Meinertzhagen I.A."/>
            <person name="Necula S."/>
            <person name="Nonaka M."/>
            <person name="Putnam N."/>
            <person name="Rash S."/>
            <person name="Saiga H."/>
            <person name="Satake M."/>
            <person name="Terry A."/>
            <person name="Yamada L."/>
            <person name="Wang H.G."/>
            <person name="Awazu S."/>
            <person name="Azumi K."/>
            <person name="Boore J."/>
            <person name="Branno M."/>
            <person name="Chin-Bow S."/>
            <person name="DeSantis R."/>
            <person name="Doyle S."/>
            <person name="Francino P."/>
            <person name="Keys D.N."/>
            <person name="Haga S."/>
            <person name="Hayashi H."/>
            <person name="Hino K."/>
            <person name="Imai K.S."/>
            <person name="Inaba K."/>
            <person name="Kano S."/>
            <person name="Kobayashi K."/>
            <person name="Kobayashi M."/>
            <person name="Lee B.I."/>
            <person name="Makabe K.W."/>
            <person name="Manohar C."/>
            <person name="Matassi G."/>
            <person name="Medina M."/>
            <person name="Mochizuki Y."/>
            <person name="Mount S."/>
            <person name="Morishita T."/>
            <person name="Miura S."/>
            <person name="Nakayama A."/>
            <person name="Nishizaka S."/>
            <person name="Nomoto H."/>
            <person name="Ohta F."/>
            <person name="Oishi K."/>
            <person name="Rigoutsos I."/>
            <person name="Sano M."/>
            <person name="Sasaki A."/>
            <person name="Sasakura Y."/>
            <person name="Shoguchi E."/>
            <person name="Shin-i T."/>
            <person name="Spagnuolo A."/>
            <person name="Stainier D."/>
            <person name="Suzuki M.M."/>
            <person name="Tassy O."/>
            <person name="Takatori N."/>
            <person name="Tokuoka M."/>
            <person name="Yagi K."/>
            <person name="Yoshizaki F."/>
            <person name="Wada S."/>
            <person name="Zhang C."/>
            <person name="Hyatt P.D."/>
            <person name="Larimer F."/>
            <person name="Detter C."/>
            <person name="Doggett N."/>
            <person name="Glavina T."/>
            <person name="Hawkins T."/>
            <person name="Richardson P."/>
            <person name="Lucas S."/>
            <person name="Kohara Y."/>
            <person name="Levine M."/>
            <person name="Satoh N."/>
            <person name="Rokhsar D.S."/>
        </authorList>
    </citation>
    <scope>NUCLEOTIDE SEQUENCE [LARGE SCALE GENOMIC DNA]</scope>
</reference>
<dbReference type="HOGENOM" id="CLU_581313_0_0_1"/>
<dbReference type="PANTHER" id="PTHR21512">
    <property type="entry name" value="TRAFFICKING PROTEIN PARTICLE COMPLEX SUBUNIT 9"/>
    <property type="match status" value="1"/>
</dbReference>
<dbReference type="AlphaFoldDB" id="F7B4B2"/>
<dbReference type="Pfam" id="PF26280">
    <property type="entry name" value="Ig_TRAPPC9-Trs120_2nd"/>
    <property type="match status" value="1"/>
</dbReference>